<dbReference type="PROSITE" id="PS51257">
    <property type="entry name" value="PROKAR_LIPOPROTEIN"/>
    <property type="match status" value="1"/>
</dbReference>
<protein>
    <submittedName>
        <fullName evidence="1">Uncharacterized protein</fullName>
    </submittedName>
</protein>
<dbReference type="OrthoDB" id="322471at2157"/>
<sequence length="135" mass="14713">MSLTRRSFILGSVGTIALFSGCTYFDDTAVTVPELEVELGNGTGESHVFHVAIETSNGLKEWHSQEVEPGVSNILTIEPPQNEDLIAIHGFVDDYPLYDEFFALDSADECVRVLIEYGAIGEEEPTLLQSATDGC</sequence>
<dbReference type="AlphaFoldDB" id="A0A1N7HAI9"/>
<gene>
    <name evidence="1" type="ORF">SAMN05421752_14110</name>
</gene>
<organism evidence="1 2">
    <name type="scientific">Natronorubrum thiooxidans</name>
    <dbReference type="NCBI Taxonomy" id="308853"/>
    <lineage>
        <taxon>Archaea</taxon>
        <taxon>Methanobacteriati</taxon>
        <taxon>Methanobacteriota</taxon>
        <taxon>Stenosarchaea group</taxon>
        <taxon>Halobacteria</taxon>
        <taxon>Halobacteriales</taxon>
        <taxon>Natrialbaceae</taxon>
        <taxon>Natronorubrum</taxon>
    </lineage>
</organism>
<dbReference type="RefSeq" id="WP_143823980.1">
    <property type="nucleotide sequence ID" value="NZ_FTNR01000041.1"/>
</dbReference>
<keyword evidence="2" id="KW-1185">Reference proteome</keyword>
<proteinExistence type="predicted"/>
<evidence type="ECO:0000313" key="1">
    <source>
        <dbReference type="EMBL" id="SIS21842.1"/>
    </source>
</evidence>
<evidence type="ECO:0000313" key="2">
    <source>
        <dbReference type="Proteomes" id="UP000185936"/>
    </source>
</evidence>
<reference evidence="2" key="1">
    <citation type="submission" date="2017-01" db="EMBL/GenBank/DDBJ databases">
        <authorList>
            <person name="Varghese N."/>
            <person name="Submissions S."/>
        </authorList>
    </citation>
    <scope>NUCLEOTIDE SEQUENCE [LARGE SCALE GENOMIC DNA]</scope>
    <source>
        <strain evidence="2">type strain: HArc-</strain>
    </source>
</reference>
<accession>A0A1N7HAI9</accession>
<dbReference type="EMBL" id="FTNR01000041">
    <property type="protein sequence ID" value="SIS21842.1"/>
    <property type="molecule type" value="Genomic_DNA"/>
</dbReference>
<name>A0A1N7HAI9_9EURY</name>
<dbReference type="Proteomes" id="UP000185936">
    <property type="component" value="Unassembled WGS sequence"/>
</dbReference>